<name>G0V0A9_TRYCI</name>
<organism evidence="2">
    <name type="scientific">Trypanosoma congolense (strain IL3000)</name>
    <dbReference type="NCBI Taxonomy" id="1068625"/>
    <lineage>
        <taxon>Eukaryota</taxon>
        <taxon>Discoba</taxon>
        <taxon>Euglenozoa</taxon>
        <taxon>Kinetoplastea</taxon>
        <taxon>Metakinetoplastina</taxon>
        <taxon>Trypanosomatida</taxon>
        <taxon>Trypanosomatidae</taxon>
        <taxon>Trypanosoma</taxon>
        <taxon>Nannomonas</taxon>
    </lineage>
</organism>
<keyword evidence="1" id="KW-0175">Coiled coil</keyword>
<feature type="coiled-coil region" evidence="1">
    <location>
        <begin position="135"/>
        <end position="162"/>
    </location>
</feature>
<feature type="coiled-coil region" evidence="1">
    <location>
        <begin position="371"/>
        <end position="398"/>
    </location>
</feature>
<gene>
    <name evidence="2" type="ORF">TCIL3000_11_4850</name>
</gene>
<dbReference type="EMBL" id="HE575324">
    <property type="protein sequence ID" value="CCC95079.1"/>
    <property type="molecule type" value="Genomic_DNA"/>
</dbReference>
<accession>G0V0A9</accession>
<dbReference type="AlphaFoldDB" id="G0V0A9"/>
<dbReference type="VEuPathDB" id="TriTrypDB:TcIL3000.11.4850"/>
<reference evidence="2" key="1">
    <citation type="journal article" date="2012" name="Proc. Natl. Acad. Sci. U.S.A.">
        <title>Antigenic diversity is generated by distinct evolutionary mechanisms in African trypanosome species.</title>
        <authorList>
            <person name="Jackson A.P."/>
            <person name="Berry A."/>
            <person name="Aslett M."/>
            <person name="Allison H.C."/>
            <person name="Burton P."/>
            <person name="Vavrova-Anderson J."/>
            <person name="Brown R."/>
            <person name="Browne H."/>
            <person name="Corton N."/>
            <person name="Hauser H."/>
            <person name="Gamble J."/>
            <person name="Gilderthorp R."/>
            <person name="Marcello L."/>
            <person name="McQuillan J."/>
            <person name="Otto T.D."/>
            <person name="Quail M.A."/>
            <person name="Sanders M.J."/>
            <person name="van Tonder A."/>
            <person name="Ginger M.L."/>
            <person name="Field M.C."/>
            <person name="Barry J.D."/>
            <person name="Hertz-Fowler C."/>
            <person name="Berriman M."/>
        </authorList>
    </citation>
    <scope>NUCLEOTIDE SEQUENCE</scope>
    <source>
        <strain evidence="2">IL3000</strain>
    </source>
</reference>
<evidence type="ECO:0000256" key="1">
    <source>
        <dbReference type="SAM" id="Coils"/>
    </source>
</evidence>
<feature type="coiled-coil region" evidence="1">
    <location>
        <begin position="239"/>
        <end position="266"/>
    </location>
</feature>
<protein>
    <submittedName>
        <fullName evidence="2">Uncharacterized protein</fullName>
    </submittedName>
</protein>
<sequence>MVKKGRKKVTAPQLVAPEPLADELEADMLWDYIKEVDDKPPFLDGTHVDATRAAFKTDRVSHIGTDAHKNFFTLRERNHDFVRARERFVMSESELKRQMSAHKCLKDEEQCFISLKQSEEEEYNRDRESSKANILALKKALAEEQVQLLEEMEEEAEDFFEKWGATLEDVTALAVGDSEVNAAFEEKQRLCKMCSDAQEQYFHDHGVHVVSMQKMREETKRQQDEMLQSMVARLGAGVAEMGRLSVEELEDKAAQQEETTRLISELMKVQGKSTVLEKETLAIGECRATLQRLIDLEVQKQQLCISRQKQIEADLKTLSEEVKRNNGQLLVMASNAAPTPAYMNLSGIIPASPNTITNVIEGQEQGLLLETVEAKRHLETLNVEMNNLKNELDTLRRRYITHLSGKYKPSHANNPLTKPGMCSELDTATKCAIRAAVLESLTQVCKCLASVDGTNEPGDPMERLLAVTDPEERRMVQDYVSRCVGKLFDPTCPMALLAPFPRGAGNAPSEV</sequence>
<evidence type="ECO:0000313" key="2">
    <source>
        <dbReference type="EMBL" id="CCC95079.1"/>
    </source>
</evidence>
<proteinExistence type="predicted"/>